<dbReference type="InterPro" id="IPR001138">
    <property type="entry name" value="Zn2Cys6_DnaBD"/>
</dbReference>
<feature type="signal peptide" evidence="2">
    <location>
        <begin position="1"/>
        <end position="24"/>
    </location>
</feature>
<protein>
    <recommendedName>
        <fullName evidence="3">Zn(2)-C6 fungal-type domain-containing protein</fullName>
    </recommendedName>
</protein>
<feature type="compositionally biased region" description="Basic residues" evidence="1">
    <location>
        <begin position="344"/>
        <end position="353"/>
    </location>
</feature>
<keyword evidence="5" id="KW-1185">Reference proteome</keyword>
<evidence type="ECO:0000256" key="2">
    <source>
        <dbReference type="SAM" id="SignalP"/>
    </source>
</evidence>
<feature type="chain" id="PRO_5042112634" description="Zn(2)-C6 fungal-type domain-containing protein" evidence="2">
    <location>
        <begin position="25"/>
        <end position="375"/>
    </location>
</feature>
<dbReference type="InterPro" id="IPR036864">
    <property type="entry name" value="Zn2-C6_fun-type_DNA-bd_sf"/>
</dbReference>
<feature type="region of interest" description="Disordered" evidence="1">
    <location>
        <begin position="139"/>
        <end position="181"/>
    </location>
</feature>
<dbReference type="PROSITE" id="PS50048">
    <property type="entry name" value="ZN2_CY6_FUNGAL_2"/>
    <property type="match status" value="1"/>
</dbReference>
<feature type="region of interest" description="Disordered" evidence="1">
    <location>
        <begin position="339"/>
        <end position="375"/>
    </location>
</feature>
<dbReference type="Proteomes" id="UP001215598">
    <property type="component" value="Unassembled WGS sequence"/>
</dbReference>
<dbReference type="GO" id="GO:0008270">
    <property type="term" value="F:zinc ion binding"/>
    <property type="evidence" value="ECO:0007669"/>
    <property type="project" value="InterPro"/>
</dbReference>
<feature type="compositionally biased region" description="Low complexity" evidence="1">
    <location>
        <begin position="141"/>
        <end position="174"/>
    </location>
</feature>
<feature type="domain" description="Zn(2)-C6 fungal-type" evidence="3">
    <location>
        <begin position="302"/>
        <end position="337"/>
    </location>
</feature>
<dbReference type="AlphaFoldDB" id="A0AAD7JS02"/>
<organism evidence="4 5">
    <name type="scientific">Mycena metata</name>
    <dbReference type="NCBI Taxonomy" id="1033252"/>
    <lineage>
        <taxon>Eukaryota</taxon>
        <taxon>Fungi</taxon>
        <taxon>Dikarya</taxon>
        <taxon>Basidiomycota</taxon>
        <taxon>Agaricomycotina</taxon>
        <taxon>Agaricomycetes</taxon>
        <taxon>Agaricomycetidae</taxon>
        <taxon>Agaricales</taxon>
        <taxon>Marasmiineae</taxon>
        <taxon>Mycenaceae</taxon>
        <taxon>Mycena</taxon>
    </lineage>
</organism>
<dbReference type="Gene3D" id="4.10.240.10">
    <property type="entry name" value="Zn(2)-C6 fungal-type DNA-binding domain"/>
    <property type="match status" value="1"/>
</dbReference>
<name>A0AAD7JS02_9AGAR</name>
<dbReference type="PROSITE" id="PS00463">
    <property type="entry name" value="ZN2_CY6_FUNGAL_1"/>
    <property type="match status" value="1"/>
</dbReference>
<evidence type="ECO:0000259" key="3">
    <source>
        <dbReference type="PROSITE" id="PS50048"/>
    </source>
</evidence>
<accession>A0AAD7JS02</accession>
<keyword evidence="2" id="KW-0732">Signal</keyword>
<dbReference type="EMBL" id="JARKIB010000019">
    <property type="protein sequence ID" value="KAJ7768931.1"/>
    <property type="molecule type" value="Genomic_DNA"/>
</dbReference>
<proteinExistence type="predicted"/>
<comment type="caution">
    <text evidence="4">The sequence shown here is derived from an EMBL/GenBank/DDBJ whole genome shotgun (WGS) entry which is preliminary data.</text>
</comment>
<gene>
    <name evidence="4" type="ORF">B0H16DRAFT_1518657</name>
</gene>
<dbReference type="GO" id="GO:0000981">
    <property type="term" value="F:DNA-binding transcription factor activity, RNA polymerase II-specific"/>
    <property type="evidence" value="ECO:0007669"/>
    <property type="project" value="InterPro"/>
</dbReference>
<dbReference type="SMART" id="SM00066">
    <property type="entry name" value="GAL4"/>
    <property type="match status" value="1"/>
</dbReference>
<evidence type="ECO:0000313" key="5">
    <source>
        <dbReference type="Proteomes" id="UP001215598"/>
    </source>
</evidence>
<dbReference type="SUPFAM" id="SSF57701">
    <property type="entry name" value="Zn2/Cys6 DNA-binding domain"/>
    <property type="match status" value="1"/>
</dbReference>
<reference evidence="4" key="1">
    <citation type="submission" date="2023-03" db="EMBL/GenBank/DDBJ databases">
        <title>Massive genome expansion in bonnet fungi (Mycena s.s.) driven by repeated elements and novel gene families across ecological guilds.</title>
        <authorList>
            <consortium name="Lawrence Berkeley National Laboratory"/>
            <person name="Harder C.B."/>
            <person name="Miyauchi S."/>
            <person name="Viragh M."/>
            <person name="Kuo A."/>
            <person name="Thoen E."/>
            <person name="Andreopoulos B."/>
            <person name="Lu D."/>
            <person name="Skrede I."/>
            <person name="Drula E."/>
            <person name="Henrissat B."/>
            <person name="Morin E."/>
            <person name="Kohler A."/>
            <person name="Barry K."/>
            <person name="LaButti K."/>
            <person name="Morin E."/>
            <person name="Salamov A."/>
            <person name="Lipzen A."/>
            <person name="Mereny Z."/>
            <person name="Hegedus B."/>
            <person name="Baldrian P."/>
            <person name="Stursova M."/>
            <person name="Weitz H."/>
            <person name="Taylor A."/>
            <person name="Grigoriev I.V."/>
            <person name="Nagy L.G."/>
            <person name="Martin F."/>
            <person name="Kauserud H."/>
        </authorList>
    </citation>
    <scope>NUCLEOTIDE SEQUENCE</scope>
    <source>
        <strain evidence="4">CBHHK182m</strain>
    </source>
</reference>
<evidence type="ECO:0000256" key="1">
    <source>
        <dbReference type="SAM" id="MobiDB-lite"/>
    </source>
</evidence>
<sequence length="375" mass="41778">MIGLSCPSPLYFFLLLAMLAPLDPELPPDASGNMDEESLPLLFPLSPPRRGSFDELRLPSHPRSFSHSPQPIYPGGPDTNLLSRPSYSDVAYLDTDSRFDGDPVDLYRPHSTTAIEEFLDASLMAVQYLDLPHTSDNSFGASYSHSASSASSPEATDTASSSSSHADTLSTDSSPGYLLNDLPEARDTARLDPRFGEHHLGYYGGPYEHYNTRSEYAENPRLLRYASFQGSPLPRRQTNNLGASLPSISHNSRYTMSYTSAPPPPHTRTFGQFPVADELQRWPQMFKIDPAKKDAPKKQHLSCFFCRSRKISCARPDDINGDQTCNQCVRRKRTCVYPTESRRGQHTRNRLNSKKFLGLEDTGPPTPPKVTGLEY</sequence>
<feature type="region of interest" description="Disordered" evidence="1">
    <location>
        <begin position="61"/>
        <end position="80"/>
    </location>
</feature>
<evidence type="ECO:0000313" key="4">
    <source>
        <dbReference type="EMBL" id="KAJ7768931.1"/>
    </source>
</evidence>
<dbReference type="CDD" id="cd00067">
    <property type="entry name" value="GAL4"/>
    <property type="match status" value="1"/>
</dbReference>